<sequence length="45" mass="4563">MSKKLALALVLVGLAAACAKKEPEVVAPAPVVSPEPVFQGKYGAN</sequence>
<keyword evidence="3" id="KW-1185">Reference proteome</keyword>
<gene>
    <name evidence="2" type="ORF">SAMN06265221_10460</name>
</gene>
<protein>
    <recommendedName>
        <fullName evidence="4">Lipoprotein-attachment site-containing protein</fullName>
    </recommendedName>
</protein>
<dbReference type="EMBL" id="FXTK01000004">
    <property type="protein sequence ID" value="SMO55537.1"/>
    <property type="molecule type" value="Genomic_DNA"/>
</dbReference>
<evidence type="ECO:0000313" key="2">
    <source>
        <dbReference type="EMBL" id="SMO55537.1"/>
    </source>
</evidence>
<proteinExistence type="predicted"/>
<evidence type="ECO:0000256" key="1">
    <source>
        <dbReference type="SAM" id="SignalP"/>
    </source>
</evidence>
<evidence type="ECO:0000313" key="3">
    <source>
        <dbReference type="Proteomes" id="UP000319014"/>
    </source>
</evidence>
<dbReference type="PROSITE" id="PS51257">
    <property type="entry name" value="PROKAR_LIPOPROTEIN"/>
    <property type="match status" value="1"/>
</dbReference>
<dbReference type="Proteomes" id="UP000319014">
    <property type="component" value="Unassembled WGS sequence"/>
</dbReference>
<dbReference type="RefSeq" id="WP_185958600.1">
    <property type="nucleotide sequence ID" value="NZ_FXTK01000004.1"/>
</dbReference>
<keyword evidence="1" id="KW-0732">Signal</keyword>
<reference evidence="2 3" key="1">
    <citation type="submission" date="2017-05" db="EMBL/GenBank/DDBJ databases">
        <authorList>
            <person name="Varghese N."/>
            <person name="Submissions S."/>
        </authorList>
    </citation>
    <scope>NUCLEOTIDE SEQUENCE [LARGE SCALE GENOMIC DNA]</scope>
    <source>
        <strain evidence="2 3">DSM 100094</strain>
    </source>
</reference>
<feature type="signal peptide" evidence="1">
    <location>
        <begin position="1"/>
        <end position="19"/>
    </location>
</feature>
<name>A0A521C7S0_9RHOB</name>
<accession>A0A521C7S0</accession>
<dbReference type="AlphaFoldDB" id="A0A521C7S0"/>
<organism evidence="2 3">
    <name type="scientific">Paracoccus laeviglucosivorans</name>
    <dbReference type="NCBI Taxonomy" id="1197861"/>
    <lineage>
        <taxon>Bacteria</taxon>
        <taxon>Pseudomonadati</taxon>
        <taxon>Pseudomonadota</taxon>
        <taxon>Alphaproteobacteria</taxon>
        <taxon>Rhodobacterales</taxon>
        <taxon>Paracoccaceae</taxon>
        <taxon>Paracoccus</taxon>
    </lineage>
</organism>
<feature type="chain" id="PRO_5021795362" description="Lipoprotein-attachment site-containing protein" evidence="1">
    <location>
        <begin position="20"/>
        <end position="45"/>
    </location>
</feature>
<evidence type="ECO:0008006" key="4">
    <source>
        <dbReference type="Google" id="ProtNLM"/>
    </source>
</evidence>